<dbReference type="GO" id="GO:0003697">
    <property type="term" value="F:single-stranded DNA binding"/>
    <property type="evidence" value="ECO:0007669"/>
    <property type="project" value="UniProtKB-UniRule"/>
</dbReference>
<comment type="caution">
    <text evidence="2">Lacks conserved residue(s) required for the propagation of feature annotation.</text>
</comment>
<dbReference type="PANTHER" id="PTHR10302">
    <property type="entry name" value="SINGLE-STRANDED DNA-BINDING PROTEIN"/>
    <property type="match status" value="1"/>
</dbReference>
<comment type="caution">
    <text evidence="5">The sequence shown here is derived from an EMBL/GenBank/DDBJ whole genome shotgun (WGS) entry which is preliminary data.</text>
</comment>
<dbReference type="AlphaFoldDB" id="A0A2D0IR08"/>
<accession>A0A2D0IR08</accession>
<dbReference type="CDD" id="cd04496">
    <property type="entry name" value="SSB_OBF"/>
    <property type="match status" value="1"/>
</dbReference>
<proteinExistence type="inferred from homology"/>
<feature type="compositionally biased region" description="Basic and acidic residues" evidence="4">
    <location>
        <begin position="11"/>
        <end position="22"/>
    </location>
</feature>
<feature type="region of interest" description="Disordered" evidence="4">
    <location>
        <begin position="1"/>
        <end position="22"/>
    </location>
</feature>
<dbReference type="InterPro" id="IPR011344">
    <property type="entry name" value="ssDNA-bd"/>
</dbReference>
<dbReference type="InterPro" id="IPR012340">
    <property type="entry name" value="NA-bd_OB-fold"/>
</dbReference>
<comment type="subunit">
    <text evidence="2">Homotetramer.</text>
</comment>
<evidence type="ECO:0000256" key="1">
    <source>
        <dbReference type="ARBA" id="ARBA00023125"/>
    </source>
</evidence>
<evidence type="ECO:0000256" key="3">
    <source>
        <dbReference type="PIRNR" id="PIRNR002070"/>
    </source>
</evidence>
<feature type="region of interest" description="Disordered" evidence="4">
    <location>
        <begin position="83"/>
        <end position="141"/>
    </location>
</feature>
<reference evidence="5 6" key="1">
    <citation type="journal article" date="2017" name="Nat. Microbiol.">
        <title>Natural product diversity associated with the nematode symbionts Photorhabdus and Xenorhabdus.</title>
        <authorList>
            <person name="Tobias N.J."/>
            <person name="Wolff H."/>
            <person name="Djahanschiri B."/>
            <person name="Grundmann F."/>
            <person name="Kronenwerth M."/>
            <person name="Shi Y.M."/>
            <person name="Simonyi S."/>
            <person name="Grun P."/>
            <person name="Shapiro-Ilan D."/>
            <person name="Pidot S.J."/>
            <person name="Stinear T.P."/>
            <person name="Ebersberger I."/>
            <person name="Bode H.B."/>
        </authorList>
    </citation>
    <scope>NUCLEOTIDE SEQUENCE [LARGE SCALE GENOMIC DNA]</scope>
    <source>
        <strain evidence="5 6">DSM 16342</strain>
    </source>
</reference>
<gene>
    <name evidence="5" type="ORF">Xbud_03320</name>
</gene>
<dbReference type="Proteomes" id="UP000225833">
    <property type="component" value="Unassembled WGS sequence"/>
</dbReference>
<dbReference type="SUPFAM" id="SSF50249">
    <property type="entry name" value="Nucleic acid-binding proteins"/>
    <property type="match status" value="1"/>
</dbReference>
<dbReference type="GO" id="GO:0009295">
    <property type="term" value="C:nucleoid"/>
    <property type="evidence" value="ECO:0007669"/>
    <property type="project" value="TreeGrafter"/>
</dbReference>
<protein>
    <recommendedName>
        <fullName evidence="2 3">Single-stranded DNA-binding protein</fullName>
        <shortName evidence="2">SSB</shortName>
    </recommendedName>
</protein>
<dbReference type="PROSITE" id="PS50935">
    <property type="entry name" value="SSB"/>
    <property type="match status" value="1"/>
</dbReference>
<dbReference type="GO" id="GO:0006260">
    <property type="term" value="P:DNA replication"/>
    <property type="evidence" value="ECO:0007669"/>
    <property type="project" value="InterPro"/>
</dbReference>
<dbReference type="Pfam" id="PF00436">
    <property type="entry name" value="SSB"/>
    <property type="match status" value="1"/>
</dbReference>
<dbReference type="PANTHER" id="PTHR10302:SF27">
    <property type="entry name" value="SINGLE-STRANDED DNA-BINDING PROTEIN"/>
    <property type="match status" value="1"/>
</dbReference>
<feature type="compositionally biased region" description="Polar residues" evidence="4">
    <location>
        <begin position="1"/>
        <end position="10"/>
    </location>
</feature>
<evidence type="ECO:0000313" key="6">
    <source>
        <dbReference type="Proteomes" id="UP000225833"/>
    </source>
</evidence>
<dbReference type="PIRSF" id="PIRSF002070">
    <property type="entry name" value="SSB"/>
    <property type="match status" value="1"/>
</dbReference>
<organism evidence="5 6">
    <name type="scientific">Xenorhabdus budapestensis</name>
    <dbReference type="NCBI Taxonomy" id="290110"/>
    <lineage>
        <taxon>Bacteria</taxon>
        <taxon>Pseudomonadati</taxon>
        <taxon>Pseudomonadota</taxon>
        <taxon>Gammaproteobacteria</taxon>
        <taxon>Enterobacterales</taxon>
        <taxon>Morganellaceae</taxon>
        <taxon>Xenorhabdus</taxon>
    </lineage>
</organism>
<feature type="DNA-binding region" evidence="2">
    <location>
        <begin position="26"/>
        <end position="32"/>
    </location>
</feature>
<dbReference type="InterPro" id="IPR000424">
    <property type="entry name" value="Primosome_PriB/ssb"/>
</dbReference>
<dbReference type="EMBL" id="NIBS01000026">
    <property type="protein sequence ID" value="PHM24326.1"/>
    <property type="molecule type" value="Genomic_DNA"/>
</dbReference>
<evidence type="ECO:0000313" key="5">
    <source>
        <dbReference type="EMBL" id="PHM24326.1"/>
    </source>
</evidence>
<evidence type="ECO:0000256" key="4">
    <source>
        <dbReference type="SAM" id="MobiDB-lite"/>
    </source>
</evidence>
<feature type="compositionally biased region" description="Low complexity" evidence="4">
    <location>
        <begin position="101"/>
        <end position="111"/>
    </location>
</feature>
<evidence type="ECO:0000256" key="2">
    <source>
        <dbReference type="HAMAP-Rule" id="MF_00984"/>
    </source>
</evidence>
<dbReference type="HAMAP" id="MF_00984">
    <property type="entry name" value="SSB"/>
    <property type="match status" value="1"/>
</dbReference>
<keyword evidence="1 2" id="KW-0238">DNA-binding</keyword>
<dbReference type="Gene3D" id="2.40.50.140">
    <property type="entry name" value="Nucleic acid-binding proteins"/>
    <property type="match status" value="1"/>
</dbReference>
<dbReference type="NCBIfam" id="TIGR00621">
    <property type="entry name" value="ssb"/>
    <property type="match status" value="1"/>
</dbReference>
<name>A0A2D0IR08_XENBU</name>
<sequence length="141" mass="15751">MATLSLATSDSWRDKQTGETREKTEWHRVVIFGKLAEIAAEYLQKGTQVYIEGQLQTRKWQNNQGQDRYSTEVVVNVNGTMQMLGSRGDAKNATAQPAGHQPAQKPQPSKPANKERQATPAVQPAVLPAEEEMDWDSKIPF</sequence>